<protein>
    <submittedName>
        <fullName evidence="2">Uncharacterized protein</fullName>
    </submittedName>
</protein>
<gene>
    <name evidence="2" type="ORF">K8089_01570</name>
</gene>
<evidence type="ECO:0000313" key="3">
    <source>
        <dbReference type="Proteomes" id="UP001139461"/>
    </source>
</evidence>
<feature type="transmembrane region" description="Helical" evidence="1">
    <location>
        <begin position="112"/>
        <end position="136"/>
    </location>
</feature>
<feature type="transmembrane region" description="Helical" evidence="1">
    <location>
        <begin position="75"/>
        <end position="92"/>
    </location>
</feature>
<comment type="caution">
    <text evidence="2">The sequence shown here is derived from an EMBL/GenBank/DDBJ whole genome shotgun (WGS) entry which is preliminary data.</text>
</comment>
<keyword evidence="1" id="KW-1133">Transmembrane helix</keyword>
<dbReference type="Proteomes" id="UP001139461">
    <property type="component" value="Unassembled WGS sequence"/>
</dbReference>
<name>A0A9X1U1X1_9FLAO</name>
<feature type="transmembrane region" description="Helical" evidence="1">
    <location>
        <begin position="7"/>
        <end position="27"/>
    </location>
</feature>
<accession>A0A9X1U1X1</accession>
<reference evidence="2" key="1">
    <citation type="submission" date="2021-09" db="EMBL/GenBank/DDBJ databases">
        <title>Genome of Aequorivita sp. strain F47161.</title>
        <authorList>
            <person name="Wang Y."/>
        </authorList>
    </citation>
    <scope>NUCLEOTIDE SEQUENCE</scope>
    <source>
        <strain evidence="2">F47161</strain>
    </source>
</reference>
<keyword evidence="1" id="KW-0472">Membrane</keyword>
<feature type="transmembrane region" description="Helical" evidence="1">
    <location>
        <begin position="42"/>
        <end position="63"/>
    </location>
</feature>
<sequence>MALHKILKIVALLLSVAGIIFLAMIIAKGDTAVVETGEGVDGFLYVAYIIFAITVAFVLFFVVKGIFAGNIKNTLISVGAFLLIVVVSYVLSDGNPLATQDGGMLSESGSKWVGTGLYAFYILAIIAVGSMVFGGIKKVTK</sequence>
<proteinExistence type="predicted"/>
<dbReference type="EMBL" id="JAIRBA010000002">
    <property type="protein sequence ID" value="MCG2417692.1"/>
    <property type="molecule type" value="Genomic_DNA"/>
</dbReference>
<dbReference type="RefSeq" id="WP_237601509.1">
    <property type="nucleotide sequence ID" value="NZ_JAIRBA010000002.1"/>
</dbReference>
<keyword evidence="3" id="KW-1185">Reference proteome</keyword>
<keyword evidence="1" id="KW-0812">Transmembrane</keyword>
<dbReference type="AlphaFoldDB" id="A0A9X1U1X1"/>
<organism evidence="2 3">
    <name type="scientific">Aequorivita vitellina</name>
    <dbReference type="NCBI Taxonomy" id="2874475"/>
    <lineage>
        <taxon>Bacteria</taxon>
        <taxon>Pseudomonadati</taxon>
        <taxon>Bacteroidota</taxon>
        <taxon>Flavobacteriia</taxon>
        <taxon>Flavobacteriales</taxon>
        <taxon>Flavobacteriaceae</taxon>
        <taxon>Aequorivita</taxon>
    </lineage>
</organism>
<evidence type="ECO:0000256" key="1">
    <source>
        <dbReference type="SAM" id="Phobius"/>
    </source>
</evidence>
<evidence type="ECO:0000313" key="2">
    <source>
        <dbReference type="EMBL" id="MCG2417692.1"/>
    </source>
</evidence>